<protein>
    <submittedName>
        <fullName evidence="1">Uncharacterized protein</fullName>
    </submittedName>
</protein>
<dbReference type="AlphaFoldDB" id="A0A438BNE2"/>
<sequence>MEAITIYIKAFVPSYTPSWHHSLSETLPGRRRRCINHHFCKIRHHLVEGPHLCHCQPKRFPTHSEPLLTTSPHQLPDSLEAGLEMVCKGIEGCGPYWITCWGTGG</sequence>
<proteinExistence type="predicted"/>
<evidence type="ECO:0000313" key="2">
    <source>
        <dbReference type="Proteomes" id="UP000288805"/>
    </source>
</evidence>
<dbReference type="EMBL" id="QGNW01002703">
    <property type="protein sequence ID" value="RVW12458.1"/>
    <property type="molecule type" value="Genomic_DNA"/>
</dbReference>
<accession>A0A438BNE2</accession>
<evidence type="ECO:0000313" key="1">
    <source>
        <dbReference type="EMBL" id="RVW12458.1"/>
    </source>
</evidence>
<gene>
    <name evidence="1" type="ORF">CK203_093463</name>
</gene>
<reference evidence="1 2" key="1">
    <citation type="journal article" date="2018" name="PLoS Genet.">
        <title>Population sequencing reveals clonal diversity and ancestral inbreeding in the grapevine cultivar Chardonnay.</title>
        <authorList>
            <person name="Roach M.J."/>
            <person name="Johnson D.L."/>
            <person name="Bohlmann J."/>
            <person name="van Vuuren H.J."/>
            <person name="Jones S.J."/>
            <person name="Pretorius I.S."/>
            <person name="Schmidt S.A."/>
            <person name="Borneman A.R."/>
        </authorList>
    </citation>
    <scope>NUCLEOTIDE SEQUENCE [LARGE SCALE GENOMIC DNA]</scope>
    <source>
        <strain evidence="2">cv. Chardonnay</strain>
        <tissue evidence="1">Leaf</tissue>
    </source>
</reference>
<organism evidence="1 2">
    <name type="scientific">Vitis vinifera</name>
    <name type="common">Grape</name>
    <dbReference type="NCBI Taxonomy" id="29760"/>
    <lineage>
        <taxon>Eukaryota</taxon>
        <taxon>Viridiplantae</taxon>
        <taxon>Streptophyta</taxon>
        <taxon>Embryophyta</taxon>
        <taxon>Tracheophyta</taxon>
        <taxon>Spermatophyta</taxon>
        <taxon>Magnoliopsida</taxon>
        <taxon>eudicotyledons</taxon>
        <taxon>Gunneridae</taxon>
        <taxon>Pentapetalae</taxon>
        <taxon>rosids</taxon>
        <taxon>Vitales</taxon>
        <taxon>Vitaceae</taxon>
        <taxon>Viteae</taxon>
        <taxon>Vitis</taxon>
    </lineage>
</organism>
<comment type="caution">
    <text evidence="1">The sequence shown here is derived from an EMBL/GenBank/DDBJ whole genome shotgun (WGS) entry which is preliminary data.</text>
</comment>
<dbReference type="Proteomes" id="UP000288805">
    <property type="component" value="Unassembled WGS sequence"/>
</dbReference>
<name>A0A438BNE2_VITVI</name>